<dbReference type="InParanoid" id="B9GS47"/>
<dbReference type="AlphaFoldDB" id="B9GS47"/>
<dbReference type="InterPro" id="IPR002401">
    <property type="entry name" value="Cyt_P450_E_grp-I"/>
</dbReference>
<keyword evidence="6 8" id="KW-0408">Iron</keyword>
<keyword evidence="5" id="KW-0560">Oxidoreductase</keyword>
<dbReference type="GO" id="GO:0005506">
    <property type="term" value="F:iron ion binding"/>
    <property type="evidence" value="ECO:0007669"/>
    <property type="project" value="InterPro"/>
</dbReference>
<keyword evidence="4 8" id="KW-0479">Metal-binding</keyword>
<dbReference type="InterPro" id="IPR036396">
    <property type="entry name" value="Cyt_P450_sf"/>
</dbReference>
<accession>B9GS47</accession>
<dbReference type="SUPFAM" id="SSF48264">
    <property type="entry name" value="Cytochrome P450"/>
    <property type="match status" value="1"/>
</dbReference>
<dbReference type="CDD" id="cd11064">
    <property type="entry name" value="CYP86A"/>
    <property type="match status" value="1"/>
</dbReference>
<dbReference type="EMBL" id="CM009291">
    <property type="protein sequence ID" value="PNT47738.1"/>
    <property type="molecule type" value="Genomic_DNA"/>
</dbReference>
<dbReference type="GO" id="GO:0020037">
    <property type="term" value="F:heme binding"/>
    <property type="evidence" value="ECO:0007669"/>
    <property type="project" value="InterPro"/>
</dbReference>
<dbReference type="STRING" id="3694.B9GS47"/>
<comment type="similarity">
    <text evidence="2">Belongs to the cytochrome P450 family.</text>
</comment>
<sequence>MSIIELLASIALVVSLFFYLTKNSNSKASSKSNPYLPKPYPLIGSSVAIYANRNRVIQWTSDLIQNSPTATIVLHRFLDDSRVHTGNPANVQHILKTQFHNYGKGSKFRRILFDFLGNGIFNIDGDSWKFQRQVSSNEFNTKSLRKFVETLVDTELSQRLIPILSSAAANNTVLDLQDILQRFAFDNICNIAFGYDPAYLLPDLPEAEFAKTFDDAAKISSERLNSVFPYLWKIKRVLNIGSEKRLKEASSQLRQFAKNIIKEKKQELSKKPSLESVDLLSRFLSSGHSDEDFVTDIVISFILAGRDTTSAALTWYFWLLSQNQEVEKEVLREIKEKSESPVYEEVKDMVYTHASLCESMRLYPPVPIDSKVAKHDDVLPDGTVVKKGMRVSYHPYAMGRLEVLWGSDWEKFKPERWLESAADGATKNGKWSFVGRDPYTYPVFQAGPRICLGKDMAFLQMKKVVAGILRRFKVVPVAEDGFEPEFVAYLTGKMKGGFPVRFEKRADGKNSLDCQHL</sequence>
<dbReference type="GO" id="GO:0016705">
    <property type="term" value="F:oxidoreductase activity, acting on paired donors, with incorporation or reduction of molecular oxygen"/>
    <property type="evidence" value="ECO:0007669"/>
    <property type="project" value="InterPro"/>
</dbReference>
<feature type="binding site" description="axial binding residue" evidence="8">
    <location>
        <position position="451"/>
    </location>
    <ligand>
        <name>heme</name>
        <dbReference type="ChEBI" id="CHEBI:30413"/>
    </ligand>
    <ligandPart>
        <name>Fe</name>
        <dbReference type="ChEBI" id="CHEBI:18248"/>
    </ligandPart>
</feature>
<comment type="cofactor">
    <cofactor evidence="1 8">
        <name>heme</name>
        <dbReference type="ChEBI" id="CHEBI:30413"/>
    </cofactor>
</comment>
<dbReference type="OMA" id="PLKYTPM"/>
<dbReference type="Pfam" id="PF00067">
    <property type="entry name" value="p450"/>
    <property type="match status" value="1"/>
</dbReference>
<dbReference type="Gramene" id="Potri.002G042100.1.v4.1">
    <property type="protein sequence ID" value="Potri.002G042100.1.v4.1"/>
    <property type="gene ID" value="Potri.002G042100.v4.1"/>
</dbReference>
<dbReference type="KEGG" id="pop:7471991"/>
<dbReference type="PRINTS" id="PR00463">
    <property type="entry name" value="EP450I"/>
</dbReference>
<evidence type="ECO:0000256" key="4">
    <source>
        <dbReference type="ARBA" id="ARBA00022723"/>
    </source>
</evidence>
<reference evidence="9 10" key="1">
    <citation type="journal article" date="2006" name="Science">
        <title>The genome of black cottonwood, Populus trichocarpa (Torr. &amp; Gray).</title>
        <authorList>
            <person name="Tuskan G.A."/>
            <person name="Difazio S."/>
            <person name="Jansson S."/>
            <person name="Bohlmann J."/>
            <person name="Grigoriev I."/>
            <person name="Hellsten U."/>
            <person name="Putnam N."/>
            <person name="Ralph S."/>
            <person name="Rombauts S."/>
            <person name="Salamov A."/>
            <person name="Schein J."/>
            <person name="Sterck L."/>
            <person name="Aerts A."/>
            <person name="Bhalerao R.R."/>
            <person name="Bhalerao R.P."/>
            <person name="Blaudez D."/>
            <person name="Boerjan W."/>
            <person name="Brun A."/>
            <person name="Brunner A."/>
            <person name="Busov V."/>
            <person name="Campbell M."/>
            <person name="Carlson J."/>
            <person name="Chalot M."/>
            <person name="Chapman J."/>
            <person name="Chen G.L."/>
            <person name="Cooper D."/>
            <person name="Coutinho P.M."/>
            <person name="Couturier J."/>
            <person name="Covert S."/>
            <person name="Cronk Q."/>
            <person name="Cunningham R."/>
            <person name="Davis J."/>
            <person name="Degroeve S."/>
            <person name="Dejardin A."/>
            <person name="Depamphilis C."/>
            <person name="Detter J."/>
            <person name="Dirks B."/>
            <person name="Dubchak I."/>
            <person name="Duplessis S."/>
            <person name="Ehlting J."/>
            <person name="Ellis B."/>
            <person name="Gendler K."/>
            <person name="Goodstein D."/>
            <person name="Gribskov M."/>
            <person name="Grimwood J."/>
            <person name="Groover A."/>
            <person name="Gunter L."/>
            <person name="Hamberger B."/>
            <person name="Heinze B."/>
            <person name="Helariutta Y."/>
            <person name="Henrissat B."/>
            <person name="Holligan D."/>
            <person name="Holt R."/>
            <person name="Huang W."/>
            <person name="Islam-Faridi N."/>
            <person name="Jones S."/>
            <person name="Jones-Rhoades M."/>
            <person name="Jorgensen R."/>
            <person name="Joshi C."/>
            <person name="Kangasjarvi J."/>
            <person name="Karlsson J."/>
            <person name="Kelleher C."/>
            <person name="Kirkpatrick R."/>
            <person name="Kirst M."/>
            <person name="Kohler A."/>
            <person name="Kalluri U."/>
            <person name="Larimer F."/>
            <person name="Leebens-Mack J."/>
            <person name="Leple J.C."/>
            <person name="Locascio P."/>
            <person name="Lou Y."/>
            <person name="Lucas S."/>
            <person name="Martin F."/>
            <person name="Montanini B."/>
            <person name="Napoli C."/>
            <person name="Nelson D.R."/>
            <person name="Nelson C."/>
            <person name="Nieminen K."/>
            <person name="Nilsson O."/>
            <person name="Pereda V."/>
            <person name="Peter G."/>
            <person name="Philippe R."/>
            <person name="Pilate G."/>
            <person name="Poliakov A."/>
            <person name="Razumovskaya J."/>
            <person name="Richardson P."/>
            <person name="Rinaldi C."/>
            <person name="Ritland K."/>
            <person name="Rouze P."/>
            <person name="Ryaboy D."/>
            <person name="Schmutz J."/>
            <person name="Schrader J."/>
            <person name="Segerman B."/>
            <person name="Shin H."/>
            <person name="Siddiqui A."/>
            <person name="Sterky F."/>
            <person name="Terry A."/>
            <person name="Tsai C.J."/>
            <person name="Uberbacher E."/>
            <person name="Unneberg P."/>
            <person name="Vahala J."/>
            <person name="Wall K."/>
            <person name="Wessler S."/>
            <person name="Yang G."/>
            <person name="Yin T."/>
            <person name="Douglas C."/>
            <person name="Marra M."/>
            <person name="Sandberg G."/>
            <person name="Van de Peer Y."/>
            <person name="Rokhsar D."/>
        </authorList>
    </citation>
    <scope>NUCLEOTIDE SEQUENCE [LARGE SCALE GENOMIC DNA]</scope>
    <source>
        <strain evidence="10">cv. Nisqually</strain>
    </source>
</reference>
<evidence type="ECO:0000256" key="7">
    <source>
        <dbReference type="ARBA" id="ARBA00023033"/>
    </source>
</evidence>
<protein>
    <recommendedName>
        <fullName evidence="11">Cytochrome P450</fullName>
    </recommendedName>
</protein>
<evidence type="ECO:0000256" key="6">
    <source>
        <dbReference type="ARBA" id="ARBA00023004"/>
    </source>
</evidence>
<dbReference type="eggNOG" id="KOG0157">
    <property type="taxonomic scope" value="Eukaryota"/>
</dbReference>
<dbReference type="GO" id="GO:0004497">
    <property type="term" value="F:monooxygenase activity"/>
    <property type="evidence" value="ECO:0007669"/>
    <property type="project" value="UniProtKB-KW"/>
</dbReference>
<dbReference type="Gene3D" id="1.10.630.10">
    <property type="entry name" value="Cytochrome P450"/>
    <property type="match status" value="1"/>
</dbReference>
<evidence type="ECO:0000256" key="1">
    <source>
        <dbReference type="ARBA" id="ARBA00001971"/>
    </source>
</evidence>
<name>B9GS47_POPTR</name>
<dbReference type="PRINTS" id="PR00385">
    <property type="entry name" value="P450"/>
</dbReference>
<evidence type="ECO:0000313" key="9">
    <source>
        <dbReference type="EMBL" id="PNT47738.1"/>
    </source>
</evidence>
<dbReference type="InterPro" id="IPR001128">
    <property type="entry name" value="Cyt_P450"/>
</dbReference>
<proteinExistence type="inferred from homology"/>
<dbReference type="Proteomes" id="UP000006729">
    <property type="component" value="Chromosome 2"/>
</dbReference>
<evidence type="ECO:0000256" key="8">
    <source>
        <dbReference type="PIRSR" id="PIRSR602401-1"/>
    </source>
</evidence>
<keyword evidence="7" id="KW-0503">Monooxygenase</keyword>
<keyword evidence="10" id="KW-1185">Reference proteome</keyword>
<gene>
    <name evidence="9" type="ORF">POPTR_002G042100</name>
</gene>
<evidence type="ECO:0000256" key="5">
    <source>
        <dbReference type="ARBA" id="ARBA00023002"/>
    </source>
</evidence>
<organism evidence="9 10">
    <name type="scientific">Populus trichocarpa</name>
    <name type="common">Western balsam poplar</name>
    <name type="synonym">Populus balsamifera subsp. trichocarpa</name>
    <dbReference type="NCBI Taxonomy" id="3694"/>
    <lineage>
        <taxon>Eukaryota</taxon>
        <taxon>Viridiplantae</taxon>
        <taxon>Streptophyta</taxon>
        <taxon>Embryophyta</taxon>
        <taxon>Tracheophyta</taxon>
        <taxon>Spermatophyta</taxon>
        <taxon>Magnoliopsida</taxon>
        <taxon>eudicotyledons</taxon>
        <taxon>Gunneridae</taxon>
        <taxon>Pentapetalae</taxon>
        <taxon>rosids</taxon>
        <taxon>fabids</taxon>
        <taxon>Malpighiales</taxon>
        <taxon>Salicaceae</taxon>
        <taxon>Saliceae</taxon>
        <taxon>Populus</taxon>
    </lineage>
</organism>
<evidence type="ECO:0008006" key="11">
    <source>
        <dbReference type="Google" id="ProtNLM"/>
    </source>
</evidence>
<evidence type="ECO:0000256" key="2">
    <source>
        <dbReference type="ARBA" id="ARBA00010617"/>
    </source>
</evidence>
<dbReference type="PANTHER" id="PTHR24296">
    <property type="entry name" value="CYTOCHROME P450"/>
    <property type="match status" value="1"/>
</dbReference>
<dbReference type="HOGENOM" id="CLU_001570_27_2_1"/>
<keyword evidence="3 8" id="KW-0349">Heme</keyword>
<dbReference type="OrthoDB" id="1470350at2759"/>
<evidence type="ECO:0000313" key="10">
    <source>
        <dbReference type="Proteomes" id="UP000006729"/>
    </source>
</evidence>
<dbReference type="SMR" id="B9GS47"/>
<evidence type="ECO:0000256" key="3">
    <source>
        <dbReference type="ARBA" id="ARBA00022617"/>
    </source>
</evidence>